<reference evidence="2" key="1">
    <citation type="submission" date="2009-11" db="EMBL/GenBank/DDBJ databases">
        <title>The complete chromosome 1 of Sphaerobacter thermophilus DSM 20745.</title>
        <authorList>
            <person name="Lucas S."/>
            <person name="Copeland A."/>
            <person name="Lapidus A."/>
            <person name="Glavina del Rio T."/>
            <person name="Dalin E."/>
            <person name="Tice H."/>
            <person name="Bruce D."/>
            <person name="Goodwin L."/>
            <person name="Pitluck S."/>
            <person name="Kyrpides N."/>
            <person name="Mavromatis K."/>
            <person name="Ivanova N."/>
            <person name="Mikhailova N."/>
            <person name="LaButti K.M."/>
            <person name="Clum A."/>
            <person name="Sun H.I."/>
            <person name="Brettin T."/>
            <person name="Detter J.C."/>
            <person name="Han C."/>
            <person name="Larimer F."/>
            <person name="Land M."/>
            <person name="Hauser L."/>
            <person name="Markowitz V."/>
            <person name="Cheng J.F."/>
            <person name="Hugenholtz P."/>
            <person name="Woyke T."/>
            <person name="Wu D."/>
            <person name="Steenblock K."/>
            <person name="Schneider S."/>
            <person name="Pukall R."/>
            <person name="Goeker M."/>
            <person name="Klenk H.P."/>
            <person name="Eisen J.A."/>
        </authorList>
    </citation>
    <scope>NUCLEOTIDE SEQUENCE [LARGE SCALE GENOMIC DNA]</scope>
    <source>
        <strain evidence="2">ATCC 49802 / DSM 20745 / S 6022</strain>
    </source>
</reference>
<evidence type="ECO:0000313" key="1">
    <source>
        <dbReference type="EMBL" id="ACZ38176.1"/>
    </source>
</evidence>
<keyword evidence="2" id="KW-1185">Reference proteome</keyword>
<dbReference type="InParanoid" id="D1C1Q9"/>
<dbReference type="PANTHER" id="PTHR41247:SF1">
    <property type="entry name" value="HTH-TYPE TRANSCRIPTIONAL REPRESSOR YCNK"/>
    <property type="match status" value="1"/>
</dbReference>
<dbReference type="KEGG" id="sti:Sthe_0739"/>
<gene>
    <name evidence="1" type="ordered locus">Sthe_0739</name>
</gene>
<dbReference type="HOGENOM" id="CLU_108823_3_0_0"/>
<dbReference type="RefSeq" id="WP_012871223.1">
    <property type="nucleotide sequence ID" value="NC_013523.1"/>
</dbReference>
<sequence>MRRLHWLVLLFLGSVLLVGCGGNDPDKPPEIAYGRDTCARCGMIISEERHAAGLVDASGEQDVFDDAGEMVAFVQEEGLGDRRVWVHDFESLEWIDGTTAYYVASPDTTTPMATGLVAFATREAAEAYSSQHAGTVMTWDEVLNSWTPPIDH</sequence>
<name>D1C1Q9_SPHTD</name>
<organism evidence="1 2">
    <name type="scientific">Sphaerobacter thermophilus (strain ATCC 49802 / DSM 20745 / KCCM 41009 / NCIMB 13125 / S 6022)</name>
    <dbReference type="NCBI Taxonomy" id="479434"/>
    <lineage>
        <taxon>Bacteria</taxon>
        <taxon>Pseudomonadati</taxon>
        <taxon>Thermomicrobiota</taxon>
        <taxon>Thermomicrobia</taxon>
        <taxon>Sphaerobacterales</taxon>
        <taxon>Sphaerobacterineae</taxon>
        <taxon>Sphaerobacteraceae</taxon>
        <taxon>Sphaerobacter</taxon>
    </lineage>
</organism>
<dbReference type="eggNOG" id="COG4314">
    <property type="taxonomic scope" value="Bacteria"/>
</dbReference>
<dbReference type="PROSITE" id="PS51257">
    <property type="entry name" value="PROKAR_LIPOPROTEIN"/>
    <property type="match status" value="1"/>
</dbReference>
<proteinExistence type="predicted"/>
<dbReference type="AlphaFoldDB" id="D1C1Q9"/>
<evidence type="ECO:0008006" key="3">
    <source>
        <dbReference type="Google" id="ProtNLM"/>
    </source>
</evidence>
<reference evidence="1 2" key="2">
    <citation type="journal article" date="2010" name="Stand. Genomic Sci.">
        <title>Complete genome sequence of Desulfohalobium retbaense type strain (HR(100)).</title>
        <authorList>
            <person name="Spring S."/>
            <person name="Nolan M."/>
            <person name="Lapidus A."/>
            <person name="Glavina Del Rio T."/>
            <person name="Copeland A."/>
            <person name="Tice H."/>
            <person name="Cheng J.F."/>
            <person name="Lucas S."/>
            <person name="Land M."/>
            <person name="Chen F."/>
            <person name="Bruce D."/>
            <person name="Goodwin L."/>
            <person name="Pitluck S."/>
            <person name="Ivanova N."/>
            <person name="Mavromatis K."/>
            <person name="Mikhailova N."/>
            <person name="Pati A."/>
            <person name="Chen A."/>
            <person name="Palaniappan K."/>
            <person name="Hauser L."/>
            <person name="Chang Y.J."/>
            <person name="Jeffries C.D."/>
            <person name="Munk C."/>
            <person name="Kiss H."/>
            <person name="Chain P."/>
            <person name="Han C."/>
            <person name="Brettin T."/>
            <person name="Detter J.C."/>
            <person name="Schuler E."/>
            <person name="Goker M."/>
            <person name="Rohde M."/>
            <person name="Bristow J."/>
            <person name="Eisen J.A."/>
            <person name="Markowitz V."/>
            <person name="Hugenholtz P."/>
            <person name="Kyrpides N.C."/>
            <person name="Klenk H.P."/>
        </authorList>
    </citation>
    <scope>NUCLEOTIDE SEQUENCE [LARGE SCALE GENOMIC DNA]</scope>
    <source>
        <strain evidence="2">ATCC 49802 / DSM 20745 / S 6022</strain>
    </source>
</reference>
<dbReference type="STRING" id="479434.Sthe_0739"/>
<dbReference type="EMBL" id="CP001823">
    <property type="protein sequence ID" value="ACZ38176.1"/>
    <property type="molecule type" value="Genomic_DNA"/>
</dbReference>
<dbReference type="Gene3D" id="3.30.70.2050">
    <property type="match status" value="1"/>
</dbReference>
<evidence type="ECO:0000313" key="2">
    <source>
        <dbReference type="Proteomes" id="UP000002027"/>
    </source>
</evidence>
<protein>
    <recommendedName>
        <fullName evidence="3">NosL family protein</fullName>
    </recommendedName>
</protein>
<dbReference type="Pfam" id="PF05573">
    <property type="entry name" value="NosL"/>
    <property type="match status" value="1"/>
</dbReference>
<dbReference type="PANTHER" id="PTHR41247">
    <property type="entry name" value="HTH-TYPE TRANSCRIPTIONAL REPRESSOR YCNK"/>
    <property type="match status" value="1"/>
</dbReference>
<accession>D1C1Q9</accession>
<dbReference type="SUPFAM" id="SSF160387">
    <property type="entry name" value="NosL/MerB-like"/>
    <property type="match status" value="1"/>
</dbReference>
<dbReference type="OrthoDB" id="165797at2"/>
<dbReference type="InterPro" id="IPR008719">
    <property type="entry name" value="N2O_reductase_NosL"/>
</dbReference>
<dbReference type="Proteomes" id="UP000002027">
    <property type="component" value="Chromosome 1"/>
</dbReference>